<accession>A0ABU3PSQ2</accession>
<gene>
    <name evidence="2" type="ORF">RDV89_04205</name>
</gene>
<dbReference type="CDD" id="cd00085">
    <property type="entry name" value="HNHc"/>
    <property type="match status" value="1"/>
</dbReference>
<dbReference type="Proteomes" id="UP001268542">
    <property type="component" value="Unassembled WGS sequence"/>
</dbReference>
<feature type="domain" description="HNH nuclease" evidence="1">
    <location>
        <begin position="386"/>
        <end position="438"/>
    </location>
</feature>
<sequence>MLRGLASAARRRFGATGSGLPQPPIALDRTVGGGCLSGSMVGGTGTFSPGSGHPVLAAIGRADEHVGDALELGLLTLGEVDARSALVAAQQLINRATGLVARLAARADELQVGHVDGSPSTAVWFANATGTTRGEAHRVVRVGQSAERYVRLAAAAATGAVSLDQADVIVRALDALPDEIDAETVGRAEEVLVANAGRFDALALRKLGKRILDVVAPEVGEAHEARLLAAEERSAMAAASLTLRDLGDGRTSIRGVLPTLHAEMLGKALDAYAAPGHKNANPDEADRFTTGTPSPLRRGEAFVELIEALDARDLPDVGGTNATVVVTLDLDALLRDLGVATLDTGGRISAAEARRLACSANLVPAVLGGGSEVLDLGRSQRSHSKAQRLAIAIRDKTCVTDGCDRPAHQCQVHHWTLWSAGGSTTVRDAGLLCGHHHRKVHDPRYETRRTRHPLGHTSVRFVRRPWI</sequence>
<dbReference type="InterPro" id="IPR003615">
    <property type="entry name" value="HNH_nuc"/>
</dbReference>
<dbReference type="InterPro" id="IPR003870">
    <property type="entry name" value="DUF222"/>
</dbReference>
<dbReference type="EMBL" id="JAVYII010000002">
    <property type="protein sequence ID" value="MDT9592255.1"/>
    <property type="molecule type" value="Genomic_DNA"/>
</dbReference>
<organism evidence="2 3">
    <name type="scientific">Nocardioides imazamoxiresistens</name>
    <dbReference type="NCBI Taxonomy" id="3231893"/>
    <lineage>
        <taxon>Bacteria</taxon>
        <taxon>Bacillati</taxon>
        <taxon>Actinomycetota</taxon>
        <taxon>Actinomycetes</taxon>
        <taxon>Propionibacteriales</taxon>
        <taxon>Nocardioidaceae</taxon>
        <taxon>Nocardioides</taxon>
    </lineage>
</organism>
<evidence type="ECO:0000259" key="1">
    <source>
        <dbReference type="SMART" id="SM00507"/>
    </source>
</evidence>
<dbReference type="SMART" id="SM00507">
    <property type="entry name" value="HNHc"/>
    <property type="match status" value="1"/>
</dbReference>
<comment type="caution">
    <text evidence="2">The sequence shown here is derived from an EMBL/GenBank/DDBJ whole genome shotgun (WGS) entry which is preliminary data.</text>
</comment>
<reference evidence="2 3" key="1">
    <citation type="submission" date="2023-08" db="EMBL/GenBank/DDBJ databases">
        <title>Nocardioides seae sp. nov., a bacterium isolated from a soil.</title>
        <authorList>
            <person name="Wang X."/>
        </authorList>
    </citation>
    <scope>NUCLEOTIDE SEQUENCE [LARGE SCALE GENOMIC DNA]</scope>
    <source>
        <strain evidence="2 3">YZH12</strain>
    </source>
</reference>
<keyword evidence="3" id="KW-1185">Reference proteome</keyword>
<evidence type="ECO:0000313" key="2">
    <source>
        <dbReference type="EMBL" id="MDT9592255.1"/>
    </source>
</evidence>
<protein>
    <submittedName>
        <fullName evidence="2">DUF222 domain-containing protein</fullName>
    </submittedName>
</protein>
<proteinExistence type="predicted"/>
<evidence type="ECO:0000313" key="3">
    <source>
        <dbReference type="Proteomes" id="UP001268542"/>
    </source>
</evidence>
<name>A0ABU3PSQ2_9ACTN</name>
<dbReference type="Pfam" id="PF02720">
    <property type="entry name" value="DUF222"/>
    <property type="match status" value="1"/>
</dbReference>